<feature type="compositionally biased region" description="Basic and acidic residues" evidence="1">
    <location>
        <begin position="122"/>
        <end position="132"/>
    </location>
</feature>
<proteinExistence type="predicted"/>
<reference evidence="2" key="1">
    <citation type="submission" date="2021-02" db="EMBL/GenBank/DDBJ databases">
        <authorList>
            <person name="Dougan E. K."/>
            <person name="Rhodes N."/>
            <person name="Thang M."/>
            <person name="Chan C."/>
        </authorList>
    </citation>
    <scope>NUCLEOTIDE SEQUENCE</scope>
</reference>
<dbReference type="EMBL" id="CAJNNW010014504">
    <property type="protein sequence ID" value="CAE8656680.1"/>
    <property type="molecule type" value="Genomic_DNA"/>
</dbReference>
<sequence length="147" mass="16198">LRRGSRAGSPLYERAQQQERLRDERLQSLRQEQLRTELAECSFRPALQTRRPASALTPAAFSKVATGSMADLACCRRWSRHLATPSGPESSSGPPAAQSEAPLRALPLRRCPAAQESLAPEPRTDQAKELPRGRCLAWQRRGSAGRA</sequence>
<evidence type="ECO:0000313" key="3">
    <source>
        <dbReference type="Proteomes" id="UP000626109"/>
    </source>
</evidence>
<evidence type="ECO:0000313" key="2">
    <source>
        <dbReference type="EMBL" id="CAE8656680.1"/>
    </source>
</evidence>
<feature type="region of interest" description="Disordered" evidence="1">
    <location>
        <begin position="1"/>
        <end position="20"/>
    </location>
</feature>
<name>A0A813IUB5_POLGL</name>
<gene>
    <name evidence="2" type="ORF">PGLA2088_LOCUS12330</name>
</gene>
<feature type="region of interest" description="Disordered" evidence="1">
    <location>
        <begin position="83"/>
        <end position="147"/>
    </location>
</feature>
<organism evidence="2 3">
    <name type="scientific">Polarella glacialis</name>
    <name type="common">Dinoflagellate</name>
    <dbReference type="NCBI Taxonomy" id="89957"/>
    <lineage>
        <taxon>Eukaryota</taxon>
        <taxon>Sar</taxon>
        <taxon>Alveolata</taxon>
        <taxon>Dinophyceae</taxon>
        <taxon>Suessiales</taxon>
        <taxon>Suessiaceae</taxon>
        <taxon>Polarella</taxon>
    </lineage>
</organism>
<protein>
    <submittedName>
        <fullName evidence="2">Uncharacterized protein</fullName>
    </submittedName>
</protein>
<dbReference type="AlphaFoldDB" id="A0A813IUB5"/>
<accession>A0A813IUB5</accession>
<evidence type="ECO:0000256" key="1">
    <source>
        <dbReference type="SAM" id="MobiDB-lite"/>
    </source>
</evidence>
<comment type="caution">
    <text evidence="2">The sequence shown here is derived from an EMBL/GenBank/DDBJ whole genome shotgun (WGS) entry which is preliminary data.</text>
</comment>
<dbReference type="Proteomes" id="UP000626109">
    <property type="component" value="Unassembled WGS sequence"/>
</dbReference>
<feature type="compositionally biased region" description="Low complexity" evidence="1">
    <location>
        <begin position="85"/>
        <end position="102"/>
    </location>
</feature>
<feature type="non-terminal residue" evidence="2">
    <location>
        <position position="1"/>
    </location>
</feature>